<evidence type="ECO:0000256" key="1">
    <source>
        <dbReference type="ARBA" id="ARBA00038310"/>
    </source>
</evidence>
<evidence type="ECO:0000313" key="3">
    <source>
        <dbReference type="EMBL" id="MBD3585956.1"/>
    </source>
</evidence>
<comment type="similarity">
    <text evidence="1">Belongs to the metallo-dependent hydrolases superfamily.</text>
</comment>
<dbReference type="Proteomes" id="UP000624419">
    <property type="component" value="Unassembled WGS sequence"/>
</dbReference>
<name>A0ABR8LLZ7_9ALTE</name>
<dbReference type="InterPro" id="IPR032466">
    <property type="entry name" value="Metal_Hydrolase"/>
</dbReference>
<sequence>MHRLIDSHVHLFDLKTGDYHWLRPENPPHWGDKSFINRSFSQQDISVTDPVTLSGIVHIEAGYDNRRPWREIDYLEQAVSLPLRTVAGADITSTSFSDTLDKLAAFKSVCGIRHILDDQAVSVLGHSLTANNMQYLADSDWHFEAQFSASDSRATQALLRLLNTTGARCIINHAGIIPGETVNTLKWRENLQLLAQSPNVAIKASGWEMMGATRQWRVAQVAEIVDTLITLFGVPRVMLASNFPLCLFTCNYGTYWQQMTGCLPLAHLKALLYENSVNWYRFNQ</sequence>
<reference evidence="3 4" key="1">
    <citation type="submission" date="2020-04" db="EMBL/GenBank/DDBJ databases">
        <title>Salinimonas sp. HHU 13199.</title>
        <authorList>
            <person name="Cui X."/>
            <person name="Zhang D."/>
        </authorList>
    </citation>
    <scope>NUCLEOTIDE SEQUENCE [LARGE SCALE GENOMIC DNA]</scope>
    <source>
        <strain evidence="3 4">HHU 13199</strain>
    </source>
</reference>
<gene>
    <name evidence="3" type="ORF">HHX48_09430</name>
</gene>
<dbReference type="Gene3D" id="3.20.20.140">
    <property type="entry name" value="Metal-dependent hydrolases"/>
    <property type="match status" value="1"/>
</dbReference>
<dbReference type="Pfam" id="PF04909">
    <property type="entry name" value="Amidohydro_2"/>
    <property type="match status" value="1"/>
</dbReference>
<keyword evidence="4" id="KW-1185">Reference proteome</keyword>
<dbReference type="PANTHER" id="PTHR43569:SF2">
    <property type="entry name" value="AMIDOHYDROLASE-RELATED DOMAIN-CONTAINING PROTEIN"/>
    <property type="match status" value="1"/>
</dbReference>
<evidence type="ECO:0000259" key="2">
    <source>
        <dbReference type="Pfam" id="PF04909"/>
    </source>
</evidence>
<comment type="caution">
    <text evidence="3">The sequence shown here is derived from an EMBL/GenBank/DDBJ whole genome shotgun (WGS) entry which is preliminary data.</text>
</comment>
<dbReference type="InterPro" id="IPR006680">
    <property type="entry name" value="Amidohydro-rel"/>
</dbReference>
<dbReference type="PANTHER" id="PTHR43569">
    <property type="entry name" value="AMIDOHYDROLASE"/>
    <property type="match status" value="1"/>
</dbReference>
<dbReference type="SUPFAM" id="SSF51556">
    <property type="entry name" value="Metallo-dependent hydrolases"/>
    <property type="match status" value="1"/>
</dbReference>
<dbReference type="RefSeq" id="WP_191024484.1">
    <property type="nucleotide sequence ID" value="NZ_JABBXD010000004.1"/>
</dbReference>
<protein>
    <submittedName>
        <fullName evidence="3">Amidohydrolase family protein</fullName>
    </submittedName>
</protein>
<feature type="domain" description="Amidohydrolase-related" evidence="2">
    <location>
        <begin position="5"/>
        <end position="282"/>
    </location>
</feature>
<proteinExistence type="inferred from homology"/>
<evidence type="ECO:0000313" key="4">
    <source>
        <dbReference type="Proteomes" id="UP000624419"/>
    </source>
</evidence>
<dbReference type="InterPro" id="IPR052350">
    <property type="entry name" value="Metallo-dep_Lactonases"/>
</dbReference>
<accession>A0ABR8LLZ7</accession>
<organism evidence="3 4">
    <name type="scientific">Salinimonas profundi</name>
    <dbReference type="NCBI Taxonomy" id="2729140"/>
    <lineage>
        <taxon>Bacteria</taxon>
        <taxon>Pseudomonadati</taxon>
        <taxon>Pseudomonadota</taxon>
        <taxon>Gammaproteobacteria</taxon>
        <taxon>Alteromonadales</taxon>
        <taxon>Alteromonadaceae</taxon>
        <taxon>Alteromonas/Salinimonas group</taxon>
        <taxon>Salinimonas</taxon>
    </lineage>
</organism>
<dbReference type="EMBL" id="JABBXD010000004">
    <property type="protein sequence ID" value="MBD3585956.1"/>
    <property type="molecule type" value="Genomic_DNA"/>
</dbReference>